<organism evidence="1 2">
    <name type="scientific">Streptomyces mesophilus</name>
    <dbReference type="NCBI Taxonomy" id="1775132"/>
    <lineage>
        <taxon>Bacteria</taxon>
        <taxon>Bacillati</taxon>
        <taxon>Actinomycetota</taxon>
        <taxon>Actinomycetes</taxon>
        <taxon>Kitasatosporales</taxon>
        <taxon>Streptomycetaceae</taxon>
        <taxon>Streptomyces</taxon>
    </lineage>
</organism>
<evidence type="ECO:0000313" key="1">
    <source>
        <dbReference type="EMBL" id="NGO74425.1"/>
    </source>
</evidence>
<protein>
    <submittedName>
        <fullName evidence="1">Uncharacterized protein</fullName>
    </submittedName>
</protein>
<dbReference type="AlphaFoldDB" id="A0A6G4XA76"/>
<evidence type="ECO:0000313" key="2">
    <source>
        <dbReference type="Proteomes" id="UP000481109"/>
    </source>
</evidence>
<accession>A0A6G4XA76</accession>
<dbReference type="EMBL" id="JAAKZW010000003">
    <property type="protein sequence ID" value="NGO74425.1"/>
    <property type="molecule type" value="Genomic_DNA"/>
</dbReference>
<gene>
    <name evidence="1" type="ORF">G6045_01820</name>
</gene>
<keyword evidence="2" id="KW-1185">Reference proteome</keyword>
<sequence length="120" mass="13682">MYREMYGGRHDHLPSFYDSVATEELPDRDAVLSYLRRGPGVFDVMTAEPHFFEEDRHIPGGPSLHSDGVWLWRVDSIEYLTQQPLVIPVEFVAHVRAAGYEPPASVEWTDELSAAVDAYF</sequence>
<comment type="caution">
    <text evidence="1">The sequence shown here is derived from an EMBL/GenBank/DDBJ whole genome shotgun (WGS) entry which is preliminary data.</text>
</comment>
<name>A0A6G4XA76_9ACTN</name>
<proteinExistence type="predicted"/>
<dbReference type="Proteomes" id="UP000481109">
    <property type="component" value="Unassembled WGS sequence"/>
</dbReference>
<reference evidence="1 2" key="1">
    <citation type="submission" date="2020-02" db="EMBL/GenBank/DDBJ databases">
        <title>Whole-genome analyses of novel actinobacteria.</title>
        <authorList>
            <person name="Sahin N."/>
            <person name="Tokatli A."/>
        </authorList>
    </citation>
    <scope>NUCLEOTIDE SEQUENCE [LARGE SCALE GENOMIC DNA]</scope>
    <source>
        <strain evidence="1 2">YC504</strain>
    </source>
</reference>